<protein>
    <submittedName>
        <fullName evidence="1">Uncharacterized protein</fullName>
    </submittedName>
</protein>
<sequence>MEATTMLEERFKRKFLDTAVKSESSMTEELRSPALSGSGYFGCLGRFGCGGTQPTIPAIG</sequence>
<dbReference type="KEGG" id="rhl:LPU83_3346"/>
<organism evidence="1 2">
    <name type="scientific">Rhizobium favelukesii</name>
    <dbReference type="NCBI Taxonomy" id="348824"/>
    <lineage>
        <taxon>Bacteria</taxon>
        <taxon>Pseudomonadati</taxon>
        <taxon>Pseudomonadota</taxon>
        <taxon>Alphaproteobacteria</taxon>
        <taxon>Hyphomicrobiales</taxon>
        <taxon>Rhizobiaceae</taxon>
        <taxon>Rhizobium/Agrobacterium group</taxon>
        <taxon>Rhizobium</taxon>
    </lineage>
</organism>
<proteinExistence type="predicted"/>
<evidence type="ECO:0000313" key="1">
    <source>
        <dbReference type="EMBL" id="CDM58996.1"/>
    </source>
</evidence>
<dbReference type="AlphaFoldDB" id="W6RXM6"/>
<accession>W6RXM6</accession>
<evidence type="ECO:0000313" key="2">
    <source>
        <dbReference type="Proteomes" id="UP000019443"/>
    </source>
</evidence>
<name>W6RXM6_9HYPH</name>
<reference evidence="1" key="1">
    <citation type="submission" date="2013-11" db="EMBL/GenBank/DDBJ databases">
        <title>Draft genome sequence of the broad-host-range Rhizobium sp. LPU83 strain, a member of the low-genetic diversity Oregon-like Rhizobium sp. group.</title>
        <authorList>
            <person name="Wibberg D."/>
            <person name="Puehler A."/>
            <person name="Schlueter A."/>
        </authorList>
    </citation>
    <scope>NUCLEOTIDE SEQUENCE [LARGE SCALE GENOMIC DNA]</scope>
    <source>
        <strain evidence="1">LPU83</strain>
    </source>
</reference>
<keyword evidence="2" id="KW-1185">Reference proteome</keyword>
<dbReference type="EMBL" id="HG916852">
    <property type="protein sequence ID" value="CDM58996.1"/>
    <property type="molecule type" value="Genomic_DNA"/>
</dbReference>
<dbReference type="HOGENOM" id="CLU_2938627_0_0_5"/>
<gene>
    <name evidence="1" type="ORF">LPU83_3346</name>
</gene>
<dbReference type="Proteomes" id="UP000019443">
    <property type="component" value="Chromosome"/>
</dbReference>
<dbReference type="PATRIC" id="fig|348824.6.peg.3609"/>